<feature type="region of interest" description="Disordered" evidence="1">
    <location>
        <begin position="100"/>
        <end position="128"/>
    </location>
</feature>
<name>A0A2H9ZRH5_9ASPA</name>
<proteinExistence type="predicted"/>
<accession>A0A2H9ZRH5</accession>
<dbReference type="SUPFAM" id="SSF56112">
    <property type="entry name" value="Protein kinase-like (PK-like)"/>
    <property type="match status" value="1"/>
</dbReference>
<dbReference type="Gene3D" id="1.10.510.10">
    <property type="entry name" value="Transferase(Phosphotransferase) domain 1"/>
    <property type="match status" value="1"/>
</dbReference>
<feature type="domain" description="Protein kinase" evidence="2">
    <location>
        <begin position="1"/>
        <end position="118"/>
    </location>
</feature>
<keyword evidence="4" id="KW-1185">Reference proteome</keyword>
<dbReference type="GO" id="GO:0004672">
    <property type="term" value="F:protein kinase activity"/>
    <property type="evidence" value="ECO:0007669"/>
    <property type="project" value="InterPro"/>
</dbReference>
<dbReference type="EMBL" id="KZ454678">
    <property type="protein sequence ID" value="PKA45895.1"/>
    <property type="molecule type" value="Genomic_DNA"/>
</dbReference>
<dbReference type="InterPro" id="IPR051564">
    <property type="entry name" value="LRR_receptor-like_kinase"/>
</dbReference>
<keyword evidence="3" id="KW-0675">Receptor</keyword>
<keyword evidence="3" id="KW-0808">Transferase</keyword>
<dbReference type="InterPro" id="IPR011009">
    <property type="entry name" value="Kinase-like_dom_sf"/>
</dbReference>
<organism evidence="3 4">
    <name type="scientific">Apostasia shenzhenica</name>
    <dbReference type="NCBI Taxonomy" id="1088818"/>
    <lineage>
        <taxon>Eukaryota</taxon>
        <taxon>Viridiplantae</taxon>
        <taxon>Streptophyta</taxon>
        <taxon>Embryophyta</taxon>
        <taxon>Tracheophyta</taxon>
        <taxon>Spermatophyta</taxon>
        <taxon>Magnoliopsida</taxon>
        <taxon>Liliopsida</taxon>
        <taxon>Asparagales</taxon>
        <taxon>Orchidaceae</taxon>
        <taxon>Apostasioideae</taxon>
        <taxon>Apostasia</taxon>
    </lineage>
</organism>
<dbReference type="PROSITE" id="PS50011">
    <property type="entry name" value="PROTEIN_KINASE_DOM"/>
    <property type="match status" value="1"/>
</dbReference>
<feature type="compositionally biased region" description="Pro residues" evidence="1">
    <location>
        <begin position="119"/>
        <end position="128"/>
    </location>
</feature>
<dbReference type="PANTHER" id="PTHR48055">
    <property type="entry name" value="LEUCINE-RICH REPEAT RECEPTOR PROTEIN KINASE EMS1"/>
    <property type="match status" value="1"/>
</dbReference>
<keyword evidence="3" id="KW-0418">Kinase</keyword>
<dbReference type="InterPro" id="IPR000719">
    <property type="entry name" value="Prot_kinase_dom"/>
</dbReference>
<dbReference type="Proteomes" id="UP000236161">
    <property type="component" value="Unassembled WGS sequence"/>
</dbReference>
<sequence length="128" mass="14325">MKVDEKSDIYSFGVVLMELVTGKRPVEAEFGEGEDVVGWVRARIRSNQPEEALDRTVWGQSSHVRNEMLLMLRIAVICTARSPRDRPTMRDVLTMMAEAKPCRKSSGDGGGKEMRPVFTPAPPDSDFI</sequence>
<dbReference type="AlphaFoldDB" id="A0A2H9ZRH5"/>
<dbReference type="GO" id="GO:0005524">
    <property type="term" value="F:ATP binding"/>
    <property type="evidence" value="ECO:0007669"/>
    <property type="project" value="InterPro"/>
</dbReference>
<dbReference type="GO" id="GO:0016020">
    <property type="term" value="C:membrane"/>
    <property type="evidence" value="ECO:0007669"/>
    <property type="project" value="TreeGrafter"/>
</dbReference>
<evidence type="ECO:0000313" key="3">
    <source>
        <dbReference type="EMBL" id="PKA45895.1"/>
    </source>
</evidence>
<protein>
    <submittedName>
        <fullName evidence="3">Leucine-rich repeat receptor-like protein kinase PXL2</fullName>
    </submittedName>
</protein>
<evidence type="ECO:0000259" key="2">
    <source>
        <dbReference type="PROSITE" id="PS50011"/>
    </source>
</evidence>
<gene>
    <name evidence="3" type="primary">PXL2</name>
    <name evidence="3" type="ORF">AXF42_Ash016921</name>
</gene>
<dbReference type="STRING" id="1088818.A0A2H9ZRH5"/>
<evidence type="ECO:0000313" key="4">
    <source>
        <dbReference type="Proteomes" id="UP000236161"/>
    </source>
</evidence>
<dbReference type="Pfam" id="PF07714">
    <property type="entry name" value="PK_Tyr_Ser-Thr"/>
    <property type="match status" value="1"/>
</dbReference>
<dbReference type="PANTHER" id="PTHR48055:SF46">
    <property type="entry name" value="LEUCINE-RICH REPEAT SERINE_THREONINE-PROTEIN KINASE 1"/>
    <property type="match status" value="1"/>
</dbReference>
<reference evidence="3 4" key="1">
    <citation type="journal article" date="2017" name="Nature">
        <title>The Apostasia genome and the evolution of orchids.</title>
        <authorList>
            <person name="Zhang G.Q."/>
            <person name="Liu K.W."/>
            <person name="Li Z."/>
            <person name="Lohaus R."/>
            <person name="Hsiao Y.Y."/>
            <person name="Niu S.C."/>
            <person name="Wang J.Y."/>
            <person name="Lin Y.C."/>
            <person name="Xu Q."/>
            <person name="Chen L.J."/>
            <person name="Yoshida K."/>
            <person name="Fujiwara S."/>
            <person name="Wang Z.W."/>
            <person name="Zhang Y.Q."/>
            <person name="Mitsuda N."/>
            <person name="Wang M."/>
            <person name="Liu G.H."/>
            <person name="Pecoraro L."/>
            <person name="Huang H.X."/>
            <person name="Xiao X.J."/>
            <person name="Lin M."/>
            <person name="Wu X.Y."/>
            <person name="Wu W.L."/>
            <person name="Chen Y.Y."/>
            <person name="Chang S.B."/>
            <person name="Sakamoto S."/>
            <person name="Ohme-Takagi M."/>
            <person name="Yagi M."/>
            <person name="Zeng S.J."/>
            <person name="Shen C.Y."/>
            <person name="Yeh C.M."/>
            <person name="Luo Y.B."/>
            <person name="Tsai W.C."/>
            <person name="Van de Peer Y."/>
            <person name="Liu Z.J."/>
        </authorList>
    </citation>
    <scope>NUCLEOTIDE SEQUENCE [LARGE SCALE GENOMIC DNA]</scope>
    <source>
        <strain evidence="4">cv. Shenzhen</strain>
        <tissue evidence="3">Stem</tissue>
    </source>
</reference>
<dbReference type="InterPro" id="IPR001245">
    <property type="entry name" value="Ser-Thr/Tyr_kinase_cat_dom"/>
</dbReference>
<dbReference type="OrthoDB" id="781197at2759"/>
<evidence type="ECO:0000256" key="1">
    <source>
        <dbReference type="SAM" id="MobiDB-lite"/>
    </source>
</evidence>